<sequence length="218" mass="25026">MLKDIKAAIFDMDGTIVDSMWVWENIDIDYLNSNNLSLPPTLKSDIAHLSYDEVAVYFKKAFNLPYTIEEIKDHWNELAYKEYCTNVKLKPGVKRFLELLKSMNIKIALATSNNRLLLEACLKSNGIYNYFDVITTTDEVTRGKDCPDVYLLTAERLGIDPKNCIVFEDILPAVKGAKLANMKVVGVYDDHAIHQHEEIIKIADKFIKEYDELLKEIN</sequence>
<dbReference type="NCBIfam" id="TIGR01509">
    <property type="entry name" value="HAD-SF-IA-v3"/>
    <property type="match status" value="1"/>
</dbReference>
<dbReference type="Gene3D" id="3.40.50.1000">
    <property type="entry name" value="HAD superfamily/HAD-like"/>
    <property type="match status" value="1"/>
</dbReference>
<dbReference type="InterPro" id="IPR023214">
    <property type="entry name" value="HAD_sf"/>
</dbReference>
<accession>A0A0C1R5F1</accession>
<dbReference type="SFLD" id="SFLDS00003">
    <property type="entry name" value="Haloacid_Dehalogenase"/>
    <property type="match status" value="1"/>
</dbReference>
<dbReference type="RefSeq" id="WP_039634324.1">
    <property type="nucleotide sequence ID" value="NZ_AYSO01000018.1"/>
</dbReference>
<comment type="caution">
    <text evidence="1">The sequence shown here is derived from an EMBL/GenBank/DDBJ whole genome shotgun (WGS) entry which is preliminary data.</text>
</comment>
<dbReference type="SFLD" id="SFLDG01129">
    <property type="entry name" value="C1.5:_HAD__Beta-PGM__Phosphata"/>
    <property type="match status" value="1"/>
</dbReference>
<dbReference type="AlphaFoldDB" id="A0A0C1R5F1"/>
<dbReference type="Pfam" id="PF00702">
    <property type="entry name" value="Hydrolase"/>
    <property type="match status" value="1"/>
</dbReference>
<keyword evidence="1" id="KW-0378">Hydrolase</keyword>
<dbReference type="EMBL" id="AYSO01000018">
    <property type="protein sequence ID" value="KIE45711.1"/>
    <property type="molecule type" value="Genomic_DNA"/>
</dbReference>
<dbReference type="InterPro" id="IPR006439">
    <property type="entry name" value="HAD-SF_hydro_IA"/>
</dbReference>
<dbReference type="GO" id="GO:0016791">
    <property type="term" value="F:phosphatase activity"/>
    <property type="evidence" value="ECO:0007669"/>
    <property type="project" value="TreeGrafter"/>
</dbReference>
<protein>
    <submittedName>
        <fullName evidence="1">HAD hydrolase, IA, variant 1 family protein</fullName>
    </submittedName>
</protein>
<dbReference type="SUPFAM" id="SSF56784">
    <property type="entry name" value="HAD-like"/>
    <property type="match status" value="1"/>
</dbReference>
<dbReference type="PRINTS" id="PR00413">
    <property type="entry name" value="HADHALOGNASE"/>
</dbReference>
<dbReference type="PANTHER" id="PTHR18901">
    <property type="entry name" value="2-DEOXYGLUCOSE-6-PHOSPHATE PHOSPHATASE 2"/>
    <property type="match status" value="1"/>
</dbReference>
<dbReference type="Proteomes" id="UP000031366">
    <property type="component" value="Unassembled WGS sequence"/>
</dbReference>
<gene>
    <name evidence="1" type="ORF">U732_2144</name>
</gene>
<dbReference type="STRING" id="29341.RSJ17_03020"/>
<dbReference type="CDD" id="cd07505">
    <property type="entry name" value="HAD_BPGM-like"/>
    <property type="match status" value="1"/>
</dbReference>
<evidence type="ECO:0000313" key="2">
    <source>
        <dbReference type="Proteomes" id="UP000031366"/>
    </source>
</evidence>
<dbReference type="InterPro" id="IPR036412">
    <property type="entry name" value="HAD-like_sf"/>
</dbReference>
<proteinExistence type="predicted"/>
<reference evidence="1 2" key="1">
    <citation type="journal article" date="2015" name="Infect. Genet. Evol.">
        <title>Genomic sequences of six botulinum neurotoxin-producing strains representing three clostridial species illustrate the mobility and diversity of botulinum neurotoxin genes.</title>
        <authorList>
            <person name="Smith T.J."/>
            <person name="Hill K.K."/>
            <person name="Xie G."/>
            <person name="Foley B.T."/>
            <person name="Williamson C.H."/>
            <person name="Foster J.T."/>
            <person name="Johnson S.L."/>
            <person name="Chertkov O."/>
            <person name="Teshima H."/>
            <person name="Gibbons H.S."/>
            <person name="Johnsky L.A."/>
            <person name="Karavis M.A."/>
            <person name="Smith L.A."/>
        </authorList>
    </citation>
    <scope>NUCLEOTIDE SEQUENCE [LARGE SCALE GENOMIC DNA]</scope>
    <source>
        <strain evidence="1 2">CDC 2741</strain>
    </source>
</reference>
<evidence type="ECO:0000313" key="1">
    <source>
        <dbReference type="EMBL" id="KIE45711.1"/>
    </source>
</evidence>
<dbReference type="Gene3D" id="1.10.150.240">
    <property type="entry name" value="Putative phosphatase, domain 2"/>
    <property type="match status" value="1"/>
</dbReference>
<dbReference type="OrthoDB" id="9797743at2"/>
<organism evidence="1 2">
    <name type="scientific">Clostridium argentinense CDC 2741</name>
    <dbReference type="NCBI Taxonomy" id="1418104"/>
    <lineage>
        <taxon>Bacteria</taxon>
        <taxon>Bacillati</taxon>
        <taxon>Bacillota</taxon>
        <taxon>Clostridia</taxon>
        <taxon>Eubacteriales</taxon>
        <taxon>Clostridiaceae</taxon>
        <taxon>Clostridium</taxon>
    </lineage>
</organism>
<dbReference type="InterPro" id="IPR023198">
    <property type="entry name" value="PGP-like_dom2"/>
</dbReference>
<dbReference type="PANTHER" id="PTHR18901:SF38">
    <property type="entry name" value="PSEUDOURIDINE-5'-PHOSPHATASE"/>
    <property type="match status" value="1"/>
</dbReference>
<name>A0A0C1R5F1_9CLOT</name>
<keyword evidence="2" id="KW-1185">Reference proteome</keyword>